<dbReference type="Gene3D" id="3.40.50.510">
    <property type="entry name" value="Phosphotransferase system, mannose-type IIA component"/>
    <property type="match status" value="1"/>
</dbReference>
<dbReference type="PROSITE" id="PS51096">
    <property type="entry name" value="PTS_EIIA_TYPE_4"/>
    <property type="match status" value="1"/>
</dbReference>
<dbReference type="Pfam" id="PF03610">
    <property type="entry name" value="EIIA-man"/>
    <property type="match status" value="1"/>
</dbReference>
<gene>
    <name evidence="3" type="ORF">HA41_01220</name>
</gene>
<reference evidence="3 4" key="1">
    <citation type="journal article" date="2017" name="Antonie Van Leeuwenhoek">
        <title>Phylogenomic resolution of the bacterial genus Pantoea and its relationship with Erwinia and Tatumella.</title>
        <authorList>
            <person name="Palmer M."/>
            <person name="Steenkamp E.T."/>
            <person name="Coetzee M.P."/>
            <person name="Chan W.Y."/>
            <person name="van Zyl E."/>
            <person name="De Maayer P."/>
            <person name="Coutinho T.A."/>
            <person name="Blom J."/>
            <person name="Smits T.H."/>
            <person name="Duffy B."/>
            <person name="Venter S.N."/>
        </authorList>
    </citation>
    <scope>NUCLEOTIDE SEQUENCE [LARGE SCALE GENOMIC DNA]</scope>
    <source>
        <strain evidence="3 4">LMG 24534</strain>
    </source>
</reference>
<dbReference type="GO" id="GO:0009401">
    <property type="term" value="P:phosphoenolpyruvate-dependent sugar phosphotransferase system"/>
    <property type="evidence" value="ECO:0007669"/>
    <property type="project" value="InterPro"/>
</dbReference>
<dbReference type="RefSeq" id="WP_094119230.1">
    <property type="nucleotide sequence ID" value="NZ_MLFN01000002.1"/>
</dbReference>
<protein>
    <submittedName>
        <fullName evidence="3">PTS fructose transporter subunit IIA</fullName>
    </submittedName>
</protein>
<name>A0A1X1C237_9GAMM</name>
<evidence type="ECO:0000256" key="1">
    <source>
        <dbReference type="ARBA" id="ARBA00022679"/>
    </source>
</evidence>
<dbReference type="InterPro" id="IPR004701">
    <property type="entry name" value="PTS_EIIA_man-typ"/>
</dbReference>
<evidence type="ECO:0000259" key="2">
    <source>
        <dbReference type="PROSITE" id="PS51096"/>
    </source>
</evidence>
<keyword evidence="1" id="KW-0808">Transferase</keyword>
<comment type="caution">
    <text evidence="3">The sequence shown here is derived from an EMBL/GenBank/DDBJ whole genome shotgun (WGS) entry which is preliminary data.</text>
</comment>
<organism evidence="3 4">
    <name type="scientific">Pantoea conspicua</name>
    <dbReference type="NCBI Taxonomy" id="472705"/>
    <lineage>
        <taxon>Bacteria</taxon>
        <taxon>Pseudomonadati</taxon>
        <taxon>Pseudomonadota</taxon>
        <taxon>Gammaproteobacteria</taxon>
        <taxon>Enterobacterales</taxon>
        <taxon>Erwiniaceae</taxon>
        <taxon>Pantoea</taxon>
    </lineage>
</organism>
<dbReference type="EMBL" id="MLFN01000002">
    <property type="protein sequence ID" value="ORM55693.1"/>
    <property type="molecule type" value="Genomic_DNA"/>
</dbReference>
<dbReference type="GO" id="GO:0016740">
    <property type="term" value="F:transferase activity"/>
    <property type="evidence" value="ECO:0007669"/>
    <property type="project" value="UniProtKB-KW"/>
</dbReference>
<evidence type="ECO:0000313" key="4">
    <source>
        <dbReference type="Proteomes" id="UP000193933"/>
    </source>
</evidence>
<evidence type="ECO:0000313" key="3">
    <source>
        <dbReference type="EMBL" id="ORM55693.1"/>
    </source>
</evidence>
<feature type="domain" description="PTS EIIA type-4" evidence="2">
    <location>
        <begin position="1"/>
        <end position="129"/>
    </location>
</feature>
<dbReference type="PANTHER" id="PTHR33799:SF1">
    <property type="entry name" value="PTS SYSTEM MANNOSE-SPECIFIC EIIAB COMPONENT-RELATED"/>
    <property type="match status" value="1"/>
</dbReference>
<dbReference type="Proteomes" id="UP000193933">
    <property type="component" value="Unassembled WGS sequence"/>
</dbReference>
<dbReference type="OrthoDB" id="3183705at2"/>
<proteinExistence type="predicted"/>
<accession>A0A1X1C237</accession>
<dbReference type="InterPro" id="IPR051471">
    <property type="entry name" value="Bacterial_PTS_sugar_comp"/>
</dbReference>
<dbReference type="InterPro" id="IPR036662">
    <property type="entry name" value="PTS_EIIA_man-typ_sf"/>
</dbReference>
<sequence>MIHVILTTHGPMAESMLASARMVYGDLPHIFPVMLTEASGIADFREAFNEVLHLASNQADGVLVLCDLQSGTPWNIACYHAFNPETTPPMAVLGGVNFPMLLLSDEITSLNDVNQAAATLLEQAGASLVMARQSETQQSDDY</sequence>
<keyword evidence="4" id="KW-1185">Reference proteome</keyword>
<dbReference type="SUPFAM" id="SSF53062">
    <property type="entry name" value="PTS system fructose IIA component-like"/>
    <property type="match status" value="1"/>
</dbReference>
<dbReference type="GO" id="GO:0016020">
    <property type="term" value="C:membrane"/>
    <property type="evidence" value="ECO:0007669"/>
    <property type="project" value="InterPro"/>
</dbReference>
<dbReference type="AlphaFoldDB" id="A0A1X1C237"/>
<dbReference type="PANTHER" id="PTHR33799">
    <property type="entry name" value="PTS PERMEASE-RELATED-RELATED"/>
    <property type="match status" value="1"/>
</dbReference>